<keyword evidence="3" id="KW-1185">Reference proteome</keyword>
<dbReference type="EMBL" id="JAAGWK010000015">
    <property type="protein sequence ID" value="NEL54670.1"/>
    <property type="molecule type" value="Genomic_DNA"/>
</dbReference>
<feature type="domain" description="Treble clef zinc finger" evidence="1">
    <location>
        <begin position="395"/>
        <end position="450"/>
    </location>
</feature>
<dbReference type="Pfam" id="PF14311">
    <property type="entry name" value="DUF4379"/>
    <property type="match status" value="3"/>
</dbReference>
<name>A0A7K3WG09_9ACTN</name>
<evidence type="ECO:0000313" key="3">
    <source>
        <dbReference type="Proteomes" id="UP000470470"/>
    </source>
</evidence>
<dbReference type="RefSeq" id="WP_162392161.1">
    <property type="nucleotide sequence ID" value="NZ_JAABOZ010000001.1"/>
</dbReference>
<dbReference type="PANTHER" id="PTHR37317">
    <property type="entry name" value="BLR8090 PROTEIN"/>
    <property type="match status" value="1"/>
</dbReference>
<proteinExistence type="predicted"/>
<gene>
    <name evidence="2" type="ORF">G1H19_11725</name>
</gene>
<evidence type="ECO:0000259" key="1">
    <source>
        <dbReference type="Pfam" id="PF14311"/>
    </source>
</evidence>
<comment type="caution">
    <text evidence="2">The sequence shown here is derived from an EMBL/GenBank/DDBJ whole genome shotgun (WGS) entry which is preliminary data.</text>
</comment>
<organism evidence="2 3">
    <name type="scientific">Goekera deserti</name>
    <dbReference type="NCBI Taxonomy" id="2497753"/>
    <lineage>
        <taxon>Bacteria</taxon>
        <taxon>Bacillati</taxon>
        <taxon>Actinomycetota</taxon>
        <taxon>Actinomycetes</taxon>
        <taxon>Geodermatophilales</taxon>
        <taxon>Geodermatophilaceae</taxon>
        <taxon>Goekera</taxon>
    </lineage>
</organism>
<feature type="domain" description="Treble clef zinc finger" evidence="1">
    <location>
        <begin position="327"/>
        <end position="382"/>
    </location>
</feature>
<sequence length="581" mass="66327">MRVQECSTVGCTRQAAFTTRTKPAWCSECIDVILRTGGLEAVEPFPGPEKDRLTRCLTCGVQAHYRLTYTVERNRTRERTCRACFWKAWAADRRTEYWYEPRVYTREQVAQHLDANGWELLDTLAPVTEGHEPVLGKCRWCGKIQAARMSDFGWGCVCSRNTRSTHPTDKPAGKVRLADSGAEALDWWDHAANDERTLATVTVRATRAAHWRCPVCDLRFEKQIYLMAERPSCPACSARRSAEWSREYERLKTTPVADVPELLAAWTDDADPRGVMVAGGGQYRFRCPAGHHPRLAPLRFRNAGCPACRAAATRAQPKWLADVLPEIAAQWHPTRNGKYTPHNVPWDSQRKMWWRADCCGHEWQETVRARDKYQRLRCPRCRTILGALAWCDPGLAAEWSPANPVTAWHVRPYANTNFVPEWVCATNPDHVWQMSLPSRSAGAECPECRPTGKSRIELDHYAAANELLGDARSNALLREPAFTARKSWTVDVLVTTVSRRVVIEYDGAYWHRAEPKVLVDTSKSRDLLAAGYYVARLREDDLRALDIDHPRYREFRVYAAAPRPQEIIKLIRDWLRGQDGD</sequence>
<dbReference type="AlphaFoldDB" id="A0A7K3WG09"/>
<dbReference type="InterPro" id="IPR025487">
    <property type="entry name" value="DUF4379"/>
</dbReference>
<accession>A0A7K3WG09</accession>
<dbReference type="PANTHER" id="PTHR37317:SF1">
    <property type="entry name" value="ZINC-RIBBON DOMAIN-CONTAINING PROTEIN-RELATED"/>
    <property type="match status" value="1"/>
</dbReference>
<feature type="domain" description="Treble clef zinc finger" evidence="1">
    <location>
        <begin position="186"/>
        <end position="238"/>
    </location>
</feature>
<dbReference type="Gene3D" id="3.40.960.10">
    <property type="entry name" value="VSR Endonuclease"/>
    <property type="match status" value="1"/>
</dbReference>
<dbReference type="Proteomes" id="UP000470470">
    <property type="component" value="Unassembled WGS sequence"/>
</dbReference>
<reference evidence="2 3" key="1">
    <citation type="submission" date="2020-02" db="EMBL/GenBank/DDBJ databases">
        <title>The whole genome sequence of CPCC 205119.</title>
        <authorList>
            <person name="Jiang Z."/>
        </authorList>
    </citation>
    <scope>NUCLEOTIDE SEQUENCE [LARGE SCALE GENOMIC DNA]</scope>
    <source>
        <strain evidence="2 3">CPCC 205119</strain>
    </source>
</reference>
<evidence type="ECO:0000313" key="2">
    <source>
        <dbReference type="EMBL" id="NEL54670.1"/>
    </source>
</evidence>
<protein>
    <submittedName>
        <fullName evidence="2">Zinc-ribbon domain-containing protein</fullName>
    </submittedName>
</protein>